<protein>
    <submittedName>
        <fullName evidence="2">Immunity protein</fullName>
    </submittedName>
</protein>
<keyword evidence="1" id="KW-0812">Transmembrane</keyword>
<dbReference type="PROSITE" id="PS51257">
    <property type="entry name" value="PROKAR_LIPOPROTEIN"/>
    <property type="match status" value="1"/>
</dbReference>
<dbReference type="Proteomes" id="UP000662840">
    <property type="component" value="Chromosome"/>
</dbReference>
<reference evidence="2 3" key="1">
    <citation type="submission" date="2020-12" db="EMBL/GenBank/DDBJ databases">
        <title>Genome sequence of Erwinia amylovora ATCC15580, a type strain.</title>
        <authorList>
            <person name="Kang I.-J."/>
            <person name="Roh E."/>
        </authorList>
    </citation>
    <scope>NUCLEOTIDE SEQUENCE [LARGE SCALE GENOMIC DNA]</scope>
    <source>
        <strain evidence="2 3">ATCC 15580</strain>
    </source>
</reference>
<feature type="transmembrane region" description="Helical" evidence="1">
    <location>
        <begin position="59"/>
        <end position="76"/>
    </location>
</feature>
<keyword evidence="1" id="KW-1133">Transmembrane helix</keyword>
<evidence type="ECO:0000256" key="1">
    <source>
        <dbReference type="SAM" id="Phobius"/>
    </source>
</evidence>
<evidence type="ECO:0000313" key="2">
    <source>
        <dbReference type="EMBL" id="QSI92396.1"/>
    </source>
</evidence>
<dbReference type="RefSeq" id="WP_013036209.1">
    <property type="nucleotide sequence ID" value="NZ_CP024970.1"/>
</dbReference>
<accession>A0ABX7MJA4</accession>
<keyword evidence="3" id="KW-1185">Reference proteome</keyword>
<feature type="transmembrane region" description="Helical" evidence="1">
    <location>
        <begin position="12"/>
        <end position="39"/>
    </location>
</feature>
<keyword evidence="1" id="KW-0472">Membrane</keyword>
<evidence type="ECO:0000313" key="3">
    <source>
        <dbReference type="Proteomes" id="UP000662840"/>
    </source>
</evidence>
<proteinExistence type="predicted"/>
<dbReference type="GeneID" id="97605006"/>
<sequence>MKPRTYGLKSLLILLVTFVVIMTIAILSGCLCAAILVYLKNGSFIFGWQEDVLFSIKRGIAAGIPTGAGIWILSRMKDKTPPPNSSGE</sequence>
<gene>
    <name evidence="2" type="ORF">JGC47_03440</name>
</gene>
<organism evidence="2 3">
    <name type="scientific">Erwinia amylovora</name>
    <name type="common">Fire blight bacteria</name>
    <dbReference type="NCBI Taxonomy" id="552"/>
    <lineage>
        <taxon>Bacteria</taxon>
        <taxon>Pseudomonadati</taxon>
        <taxon>Pseudomonadota</taxon>
        <taxon>Gammaproteobacteria</taxon>
        <taxon>Enterobacterales</taxon>
        <taxon>Erwiniaceae</taxon>
        <taxon>Erwinia</taxon>
    </lineage>
</organism>
<name>A0ABX7MJA4_ERWAM</name>
<dbReference type="EMBL" id="CP066796">
    <property type="protein sequence ID" value="QSI92396.1"/>
    <property type="molecule type" value="Genomic_DNA"/>
</dbReference>